<dbReference type="HOGENOM" id="CLU_2746893_0_0_1"/>
<evidence type="ECO:0000313" key="1">
    <source>
        <dbReference type="EMBL" id="EJU01621.1"/>
    </source>
</evidence>
<name>M5FV26_DACPD</name>
<dbReference type="AlphaFoldDB" id="M5FV26"/>
<feature type="non-terminal residue" evidence="1">
    <location>
        <position position="71"/>
    </location>
</feature>
<organism evidence="1 2">
    <name type="scientific">Dacryopinax primogenitus (strain DJM 731)</name>
    <name type="common">Brown rot fungus</name>
    <dbReference type="NCBI Taxonomy" id="1858805"/>
    <lineage>
        <taxon>Eukaryota</taxon>
        <taxon>Fungi</taxon>
        <taxon>Dikarya</taxon>
        <taxon>Basidiomycota</taxon>
        <taxon>Agaricomycotina</taxon>
        <taxon>Dacrymycetes</taxon>
        <taxon>Dacrymycetales</taxon>
        <taxon>Dacrymycetaceae</taxon>
        <taxon>Dacryopinax</taxon>
    </lineage>
</organism>
<proteinExistence type="predicted"/>
<keyword evidence="2" id="KW-1185">Reference proteome</keyword>
<dbReference type="Proteomes" id="UP000030653">
    <property type="component" value="Unassembled WGS sequence"/>
</dbReference>
<dbReference type="GeneID" id="63689471"/>
<protein>
    <submittedName>
        <fullName evidence="1">Uncharacterized protein</fullName>
    </submittedName>
</protein>
<dbReference type="RefSeq" id="XP_040628518.1">
    <property type="nucleotide sequence ID" value="XM_040774409.1"/>
</dbReference>
<dbReference type="OrthoDB" id="3257613at2759"/>
<dbReference type="EMBL" id="JH795864">
    <property type="protein sequence ID" value="EJU01621.1"/>
    <property type="molecule type" value="Genomic_DNA"/>
</dbReference>
<sequence length="71" mass="7940">CPACPLPGVNMTREHTDTPSNPLCRHLATLIVGGDGNSHLQLKDKWRKDEDISILDGQGYFLLKGKFEEYV</sequence>
<feature type="non-terminal residue" evidence="1">
    <location>
        <position position="1"/>
    </location>
</feature>
<evidence type="ECO:0000313" key="2">
    <source>
        <dbReference type="Proteomes" id="UP000030653"/>
    </source>
</evidence>
<reference evidence="1 2" key="1">
    <citation type="journal article" date="2012" name="Science">
        <title>The Paleozoic origin of enzymatic lignin decomposition reconstructed from 31 fungal genomes.</title>
        <authorList>
            <person name="Floudas D."/>
            <person name="Binder M."/>
            <person name="Riley R."/>
            <person name="Barry K."/>
            <person name="Blanchette R.A."/>
            <person name="Henrissat B."/>
            <person name="Martinez A.T."/>
            <person name="Otillar R."/>
            <person name="Spatafora J.W."/>
            <person name="Yadav J.S."/>
            <person name="Aerts A."/>
            <person name="Benoit I."/>
            <person name="Boyd A."/>
            <person name="Carlson A."/>
            <person name="Copeland A."/>
            <person name="Coutinho P.M."/>
            <person name="de Vries R.P."/>
            <person name="Ferreira P."/>
            <person name="Findley K."/>
            <person name="Foster B."/>
            <person name="Gaskell J."/>
            <person name="Glotzer D."/>
            <person name="Gorecki P."/>
            <person name="Heitman J."/>
            <person name="Hesse C."/>
            <person name="Hori C."/>
            <person name="Igarashi K."/>
            <person name="Jurgens J.A."/>
            <person name="Kallen N."/>
            <person name="Kersten P."/>
            <person name="Kohler A."/>
            <person name="Kuees U."/>
            <person name="Kumar T.K.A."/>
            <person name="Kuo A."/>
            <person name="LaButti K."/>
            <person name="Larrondo L.F."/>
            <person name="Lindquist E."/>
            <person name="Ling A."/>
            <person name="Lombard V."/>
            <person name="Lucas S."/>
            <person name="Lundell T."/>
            <person name="Martin R."/>
            <person name="McLaughlin D.J."/>
            <person name="Morgenstern I."/>
            <person name="Morin E."/>
            <person name="Murat C."/>
            <person name="Nagy L.G."/>
            <person name="Nolan M."/>
            <person name="Ohm R.A."/>
            <person name="Patyshakuliyeva A."/>
            <person name="Rokas A."/>
            <person name="Ruiz-Duenas F.J."/>
            <person name="Sabat G."/>
            <person name="Salamov A."/>
            <person name="Samejima M."/>
            <person name="Schmutz J."/>
            <person name="Slot J.C."/>
            <person name="St John F."/>
            <person name="Stenlid J."/>
            <person name="Sun H."/>
            <person name="Sun S."/>
            <person name="Syed K."/>
            <person name="Tsang A."/>
            <person name="Wiebenga A."/>
            <person name="Young D."/>
            <person name="Pisabarro A."/>
            <person name="Eastwood D.C."/>
            <person name="Martin F."/>
            <person name="Cullen D."/>
            <person name="Grigoriev I.V."/>
            <person name="Hibbett D.S."/>
        </authorList>
    </citation>
    <scope>NUCLEOTIDE SEQUENCE [LARGE SCALE GENOMIC DNA]</scope>
    <source>
        <strain evidence="1 2">DJM-731 SS1</strain>
    </source>
</reference>
<gene>
    <name evidence="1" type="ORF">DACRYDRAFT_36409</name>
</gene>
<accession>M5FV26</accession>